<proteinExistence type="predicted"/>
<evidence type="ECO:0000313" key="2">
    <source>
        <dbReference type="EMBL" id="CAH0371201.1"/>
    </source>
</evidence>
<feature type="compositionally biased region" description="Pro residues" evidence="1">
    <location>
        <begin position="42"/>
        <end position="51"/>
    </location>
</feature>
<accession>A0A8J2X243</accession>
<dbReference type="Proteomes" id="UP000789595">
    <property type="component" value="Unassembled WGS sequence"/>
</dbReference>
<comment type="caution">
    <text evidence="2">The sequence shown here is derived from an EMBL/GenBank/DDBJ whole genome shotgun (WGS) entry which is preliminary data.</text>
</comment>
<dbReference type="EMBL" id="CAKKNE010000003">
    <property type="protein sequence ID" value="CAH0371201.1"/>
    <property type="molecule type" value="Genomic_DNA"/>
</dbReference>
<name>A0A8J2X243_9STRA</name>
<organism evidence="2 3">
    <name type="scientific">Pelagomonas calceolata</name>
    <dbReference type="NCBI Taxonomy" id="35677"/>
    <lineage>
        <taxon>Eukaryota</taxon>
        <taxon>Sar</taxon>
        <taxon>Stramenopiles</taxon>
        <taxon>Ochrophyta</taxon>
        <taxon>Pelagophyceae</taxon>
        <taxon>Pelagomonadales</taxon>
        <taxon>Pelagomonadaceae</taxon>
        <taxon>Pelagomonas</taxon>
    </lineage>
</organism>
<protein>
    <submittedName>
        <fullName evidence="2">Uncharacterized protein</fullName>
    </submittedName>
</protein>
<reference evidence="2" key="1">
    <citation type="submission" date="2021-11" db="EMBL/GenBank/DDBJ databases">
        <authorList>
            <consortium name="Genoscope - CEA"/>
            <person name="William W."/>
        </authorList>
    </citation>
    <scope>NUCLEOTIDE SEQUENCE</scope>
</reference>
<gene>
    <name evidence="2" type="ORF">PECAL_3P11310</name>
</gene>
<evidence type="ECO:0000256" key="1">
    <source>
        <dbReference type="SAM" id="MobiDB-lite"/>
    </source>
</evidence>
<feature type="region of interest" description="Disordered" evidence="1">
    <location>
        <begin position="13"/>
        <end position="92"/>
    </location>
</feature>
<evidence type="ECO:0000313" key="3">
    <source>
        <dbReference type="Proteomes" id="UP000789595"/>
    </source>
</evidence>
<dbReference type="OrthoDB" id="10676583at2759"/>
<sequence length="447" mass="47483">MLTQPALGGAAGGYSLFSGAAAPPPPQPHALPGSLANMPGAAAPPPIPNRSPHPVASPNLQDAPRSGTSSLDTTPKLGDRATLFASPSNEPSTMFDGDTKLMPYVDWVAARIRALGGVATSASLGSTLAVESAENYNMIKVHFGGLCGLLSRYPERFRLLHDKPLNHVAVVGPAAVSSSDDDVPQVEPRWLRQQRRAAPVERATREDEAAVVREVVNILASASENALTAVDLSNALRARLGVGALSRVRASHGGLLTFLEKSAGRVRVVRVPKHDVVTLAPVESTPVMPGALRAEAAVFSPQFVEPAVPVVDDGKPAPKQCIGPARQKPMGASSLFPAPPLFPQQLSQGCQRQLARLAAEDYAPTMPWPRDAVHDQGIVRTVLECLRAQSPRPSTLHKIRAYLRRVYALQSSVKSVPLRALLTAYPQLFVIDGTSVAERSHVKVPSF</sequence>
<dbReference type="AlphaFoldDB" id="A0A8J2X243"/>
<keyword evidence="3" id="KW-1185">Reference proteome</keyword>